<feature type="transmembrane region" description="Helical" evidence="2">
    <location>
        <begin position="105"/>
        <end position="123"/>
    </location>
</feature>
<keyword evidence="2" id="KW-0812">Transmembrane</keyword>
<dbReference type="AlphaFoldDB" id="A0AAU9N3G4"/>
<keyword evidence="2" id="KW-1133">Transmembrane helix</keyword>
<name>A0AAU9N3G4_9ASTR</name>
<proteinExistence type="predicted"/>
<organism evidence="3 4">
    <name type="scientific">Lactuca virosa</name>
    <dbReference type="NCBI Taxonomy" id="75947"/>
    <lineage>
        <taxon>Eukaryota</taxon>
        <taxon>Viridiplantae</taxon>
        <taxon>Streptophyta</taxon>
        <taxon>Embryophyta</taxon>
        <taxon>Tracheophyta</taxon>
        <taxon>Spermatophyta</taxon>
        <taxon>Magnoliopsida</taxon>
        <taxon>eudicotyledons</taxon>
        <taxon>Gunneridae</taxon>
        <taxon>Pentapetalae</taxon>
        <taxon>asterids</taxon>
        <taxon>campanulids</taxon>
        <taxon>Asterales</taxon>
        <taxon>Asteraceae</taxon>
        <taxon>Cichorioideae</taxon>
        <taxon>Cichorieae</taxon>
        <taxon>Lactucinae</taxon>
        <taxon>Lactuca</taxon>
    </lineage>
</organism>
<reference evidence="3 4" key="1">
    <citation type="submission" date="2022-01" db="EMBL/GenBank/DDBJ databases">
        <authorList>
            <person name="Xiong W."/>
            <person name="Schranz E."/>
        </authorList>
    </citation>
    <scope>NUCLEOTIDE SEQUENCE [LARGE SCALE GENOMIC DNA]</scope>
</reference>
<keyword evidence="4" id="KW-1185">Reference proteome</keyword>
<dbReference type="EMBL" id="CAKMRJ010003334">
    <property type="protein sequence ID" value="CAH1433821.1"/>
    <property type="molecule type" value="Genomic_DNA"/>
</dbReference>
<gene>
    <name evidence="3" type="ORF">LVIROSA_LOCUS20385</name>
</gene>
<accession>A0AAU9N3G4</accession>
<keyword evidence="2" id="KW-0472">Membrane</keyword>
<evidence type="ECO:0000256" key="2">
    <source>
        <dbReference type="SAM" id="Phobius"/>
    </source>
</evidence>
<dbReference type="Proteomes" id="UP001157418">
    <property type="component" value="Unassembled WGS sequence"/>
</dbReference>
<comment type="caution">
    <text evidence="3">The sequence shown here is derived from an EMBL/GenBank/DDBJ whole genome shotgun (WGS) entry which is preliminary data.</text>
</comment>
<evidence type="ECO:0008006" key="5">
    <source>
        <dbReference type="Google" id="ProtNLM"/>
    </source>
</evidence>
<sequence length="124" mass="14500">MSTTLFNKLQRLYSRLQQQAVTLTPLCDFIVSDNNGRRFWGCPETNSICGFIGWYEEPMFAHSKAIIPGLLRKINKLQKVVEDIKEQATKHERAVEKIKEQATMLKYYLVYSWIFFAVVSVFML</sequence>
<evidence type="ECO:0000313" key="4">
    <source>
        <dbReference type="Proteomes" id="UP001157418"/>
    </source>
</evidence>
<evidence type="ECO:0000313" key="3">
    <source>
        <dbReference type="EMBL" id="CAH1433821.1"/>
    </source>
</evidence>
<keyword evidence="1" id="KW-0175">Coiled coil</keyword>
<protein>
    <recommendedName>
        <fullName evidence="5">Zinc finger GRF-type domain-containing protein</fullName>
    </recommendedName>
</protein>
<evidence type="ECO:0000256" key="1">
    <source>
        <dbReference type="SAM" id="Coils"/>
    </source>
</evidence>
<feature type="coiled-coil region" evidence="1">
    <location>
        <begin position="67"/>
        <end position="101"/>
    </location>
</feature>